<evidence type="ECO:0000313" key="3">
    <source>
        <dbReference type="EMBL" id="KAJ1194168.1"/>
    </source>
</evidence>
<organism evidence="3 4">
    <name type="scientific">Pleurodeles waltl</name>
    <name type="common">Iberian ribbed newt</name>
    <dbReference type="NCBI Taxonomy" id="8319"/>
    <lineage>
        <taxon>Eukaryota</taxon>
        <taxon>Metazoa</taxon>
        <taxon>Chordata</taxon>
        <taxon>Craniata</taxon>
        <taxon>Vertebrata</taxon>
        <taxon>Euteleostomi</taxon>
        <taxon>Amphibia</taxon>
        <taxon>Batrachia</taxon>
        <taxon>Caudata</taxon>
        <taxon>Salamandroidea</taxon>
        <taxon>Salamandridae</taxon>
        <taxon>Pleurodelinae</taxon>
        <taxon>Pleurodeles</taxon>
    </lineage>
</organism>
<dbReference type="Pfam" id="PF00078">
    <property type="entry name" value="RVT_1"/>
    <property type="match status" value="1"/>
</dbReference>
<dbReference type="Proteomes" id="UP001066276">
    <property type="component" value="Chromosome 2_2"/>
</dbReference>
<feature type="domain" description="Reverse transcriptase" evidence="2">
    <location>
        <begin position="93"/>
        <end position="149"/>
    </location>
</feature>
<dbReference type="AlphaFoldDB" id="A0AAV7V2I9"/>
<gene>
    <name evidence="3" type="ORF">NDU88_003463</name>
</gene>
<comment type="caution">
    <text evidence="3">The sequence shown here is derived from an EMBL/GenBank/DDBJ whole genome shotgun (WGS) entry which is preliminary data.</text>
</comment>
<dbReference type="EMBL" id="JANPWB010000004">
    <property type="protein sequence ID" value="KAJ1194168.1"/>
    <property type="molecule type" value="Genomic_DNA"/>
</dbReference>
<sequence>MSPEPQVERPSRQEREGLNTPFTLEELHLAATTSKRGKTPGSDGHPVEFYIELWDLIWPDLLDLYEEMVGKGNMPQSLHEGMITLLYKQKGEKEDLKNWRPISLLNVDCKILAKAIPNRLKKVIAKIVYPDQSCGIPGRQIADSLALFQDTIEYIKSRKFQVALVN</sequence>
<accession>A0AAV7V2I9</accession>
<dbReference type="PANTHER" id="PTHR19446">
    <property type="entry name" value="REVERSE TRANSCRIPTASES"/>
    <property type="match status" value="1"/>
</dbReference>
<feature type="region of interest" description="Disordered" evidence="1">
    <location>
        <begin position="1"/>
        <end position="20"/>
    </location>
</feature>
<evidence type="ECO:0000259" key="2">
    <source>
        <dbReference type="Pfam" id="PF00078"/>
    </source>
</evidence>
<protein>
    <recommendedName>
        <fullName evidence="2">Reverse transcriptase domain-containing protein</fullName>
    </recommendedName>
</protein>
<evidence type="ECO:0000256" key="1">
    <source>
        <dbReference type="SAM" id="MobiDB-lite"/>
    </source>
</evidence>
<keyword evidence="4" id="KW-1185">Reference proteome</keyword>
<proteinExistence type="predicted"/>
<dbReference type="InterPro" id="IPR000477">
    <property type="entry name" value="RT_dom"/>
</dbReference>
<name>A0AAV7V2I9_PLEWA</name>
<evidence type="ECO:0000313" key="4">
    <source>
        <dbReference type="Proteomes" id="UP001066276"/>
    </source>
</evidence>
<reference evidence="3" key="1">
    <citation type="journal article" date="2022" name="bioRxiv">
        <title>Sequencing and chromosome-scale assembly of the giantPleurodeles waltlgenome.</title>
        <authorList>
            <person name="Brown T."/>
            <person name="Elewa A."/>
            <person name="Iarovenko S."/>
            <person name="Subramanian E."/>
            <person name="Araus A.J."/>
            <person name="Petzold A."/>
            <person name="Susuki M."/>
            <person name="Suzuki K.-i.T."/>
            <person name="Hayashi T."/>
            <person name="Toyoda A."/>
            <person name="Oliveira C."/>
            <person name="Osipova E."/>
            <person name="Leigh N.D."/>
            <person name="Simon A."/>
            <person name="Yun M.H."/>
        </authorList>
    </citation>
    <scope>NUCLEOTIDE SEQUENCE</scope>
    <source>
        <strain evidence="3">20211129_DDA</strain>
        <tissue evidence="3">Liver</tissue>
    </source>
</reference>
<feature type="compositionally biased region" description="Basic and acidic residues" evidence="1">
    <location>
        <begin position="1"/>
        <end position="17"/>
    </location>
</feature>